<evidence type="ECO:0000256" key="1">
    <source>
        <dbReference type="ARBA" id="ARBA00023054"/>
    </source>
</evidence>
<feature type="non-terminal residue" evidence="4">
    <location>
        <position position="1"/>
    </location>
</feature>
<dbReference type="PANTHER" id="PTHR31553:SF3">
    <property type="entry name" value="NF-KAPPA-B ESSENTIAL MODULATOR"/>
    <property type="match status" value="1"/>
</dbReference>
<comment type="caution">
    <text evidence="4">The sequence shown here is derived from an EMBL/GenBank/DDBJ whole genome shotgun (WGS) entry which is preliminary data.</text>
</comment>
<organism evidence="4 5">
    <name type="scientific">Uria aalge</name>
    <name type="common">Common mure</name>
    <name type="synonym">Colymbus aalge</name>
    <dbReference type="NCBI Taxonomy" id="13746"/>
    <lineage>
        <taxon>Eukaryota</taxon>
        <taxon>Metazoa</taxon>
        <taxon>Chordata</taxon>
        <taxon>Craniata</taxon>
        <taxon>Vertebrata</taxon>
        <taxon>Euteleostomi</taxon>
        <taxon>Archelosauria</taxon>
        <taxon>Archosauria</taxon>
        <taxon>Dinosauria</taxon>
        <taxon>Saurischia</taxon>
        <taxon>Theropoda</taxon>
        <taxon>Coelurosauria</taxon>
        <taxon>Aves</taxon>
        <taxon>Neognathae</taxon>
        <taxon>Neoaves</taxon>
        <taxon>Charadriiformes</taxon>
        <taxon>Alcidae</taxon>
        <taxon>Uria</taxon>
    </lineage>
</organism>
<dbReference type="EMBL" id="VZUE01036177">
    <property type="protein sequence ID" value="NXV53866.1"/>
    <property type="molecule type" value="Genomic_DNA"/>
</dbReference>
<keyword evidence="1 2" id="KW-0175">Coiled coil</keyword>
<reference evidence="4 5" key="1">
    <citation type="submission" date="2019-09" db="EMBL/GenBank/DDBJ databases">
        <title>Bird 10,000 Genomes (B10K) Project - Family phase.</title>
        <authorList>
            <person name="Zhang G."/>
        </authorList>
    </citation>
    <scope>NUCLEOTIDE SEQUENCE [LARGE SCALE GENOMIC DNA]</scope>
    <source>
        <strain evidence="4">OUT-0019</strain>
        <tissue evidence="4">Blood</tissue>
    </source>
</reference>
<feature type="domain" description="NF-kappa-B essential modulator NEMO CC2-LZ" evidence="3">
    <location>
        <begin position="8"/>
        <end position="88"/>
    </location>
</feature>
<evidence type="ECO:0000256" key="2">
    <source>
        <dbReference type="SAM" id="Coils"/>
    </source>
</evidence>
<dbReference type="InterPro" id="IPR032419">
    <property type="entry name" value="CC2-LZ_dom"/>
</dbReference>
<dbReference type="GO" id="GO:0005634">
    <property type="term" value="C:nucleus"/>
    <property type="evidence" value="ECO:0007669"/>
    <property type="project" value="TreeGrafter"/>
</dbReference>
<dbReference type="GO" id="GO:0008385">
    <property type="term" value="C:IkappaB kinase complex"/>
    <property type="evidence" value="ECO:0007669"/>
    <property type="project" value="TreeGrafter"/>
</dbReference>
<dbReference type="GO" id="GO:0070530">
    <property type="term" value="F:K63-linked polyubiquitin modification-dependent protein binding"/>
    <property type="evidence" value="ECO:0007669"/>
    <property type="project" value="TreeGrafter"/>
</dbReference>
<dbReference type="Pfam" id="PF16516">
    <property type="entry name" value="CC2-LZ"/>
    <property type="match status" value="1"/>
</dbReference>
<dbReference type="PANTHER" id="PTHR31553">
    <property type="entry name" value="NF-KAPPA-B ESSENTIAL MODULATOR"/>
    <property type="match status" value="1"/>
</dbReference>
<gene>
    <name evidence="4" type="primary">Ikbkg</name>
    <name evidence="4" type="ORF">URIAAL_R15009</name>
</gene>
<feature type="non-terminal residue" evidence="4">
    <location>
        <position position="94"/>
    </location>
</feature>
<dbReference type="FunFam" id="1.20.5.990:FF:000003">
    <property type="entry name" value="NF-kappa-B essential modulator isoform X1"/>
    <property type="match status" value="1"/>
</dbReference>
<dbReference type="Proteomes" id="UP000535478">
    <property type="component" value="Unassembled WGS sequence"/>
</dbReference>
<dbReference type="GO" id="GO:0043123">
    <property type="term" value="P:positive regulation of canonical NF-kappaB signal transduction"/>
    <property type="evidence" value="ECO:0007669"/>
    <property type="project" value="TreeGrafter"/>
</dbReference>
<protein>
    <submittedName>
        <fullName evidence="4">NEMO protein</fullName>
    </submittedName>
</protein>
<evidence type="ECO:0000313" key="5">
    <source>
        <dbReference type="Proteomes" id="UP000535478"/>
    </source>
</evidence>
<accession>A0A7L3URG4</accession>
<dbReference type="InterPro" id="IPR051301">
    <property type="entry name" value="Optineurin/NFkB_EssMod"/>
</dbReference>
<dbReference type="AlphaFoldDB" id="A0A7L3URG4"/>
<feature type="coiled-coil region" evidence="2">
    <location>
        <begin position="9"/>
        <end position="88"/>
    </location>
</feature>
<sequence>PPPSPSRQLAEARGRLRAAEEALAAKQELIDKLKAEAEQHRARLETIPVLQAQADIYKADFAAERAAREQLHAQREALQDALAQMRLRLEAEGA</sequence>
<evidence type="ECO:0000313" key="4">
    <source>
        <dbReference type="EMBL" id="NXV53866.1"/>
    </source>
</evidence>
<evidence type="ECO:0000259" key="3">
    <source>
        <dbReference type="Pfam" id="PF16516"/>
    </source>
</evidence>
<dbReference type="Gene3D" id="1.20.5.990">
    <property type="entry name" value="Nemo cc2-lz domain - 1d5 darpin complex"/>
    <property type="match status" value="1"/>
</dbReference>
<proteinExistence type="predicted"/>
<name>A0A7L3URG4_URIAL</name>
<keyword evidence="5" id="KW-1185">Reference proteome</keyword>